<feature type="domain" description="Tc1-like transposase DDE" evidence="1">
    <location>
        <begin position="1"/>
        <end position="47"/>
    </location>
</feature>
<keyword evidence="3" id="KW-1185">Reference proteome</keyword>
<dbReference type="InterPro" id="IPR038717">
    <property type="entry name" value="Tc1-like_DDE_dom"/>
</dbReference>
<name>A0ABY5HSD4_9GAMM</name>
<dbReference type="Pfam" id="PF13358">
    <property type="entry name" value="DDE_3"/>
    <property type="match status" value="1"/>
</dbReference>
<gene>
    <name evidence="2" type="ORF">KDW95_19525</name>
</gene>
<proteinExistence type="predicted"/>
<organism evidence="2 3">
    <name type="scientific">Marinobacterium rhizophilum</name>
    <dbReference type="NCBI Taxonomy" id="420402"/>
    <lineage>
        <taxon>Bacteria</taxon>
        <taxon>Pseudomonadati</taxon>
        <taxon>Pseudomonadota</taxon>
        <taxon>Gammaproteobacteria</taxon>
        <taxon>Oceanospirillales</taxon>
        <taxon>Oceanospirillaceae</taxon>
        <taxon>Marinobacterium</taxon>
    </lineage>
</organism>
<evidence type="ECO:0000313" key="2">
    <source>
        <dbReference type="EMBL" id="UTW14463.1"/>
    </source>
</evidence>
<evidence type="ECO:0000313" key="3">
    <source>
        <dbReference type="Proteomes" id="UP001058461"/>
    </source>
</evidence>
<dbReference type="EMBL" id="CP073347">
    <property type="protein sequence ID" value="UTW14463.1"/>
    <property type="molecule type" value="Genomic_DNA"/>
</dbReference>
<dbReference type="Proteomes" id="UP001058461">
    <property type="component" value="Chromosome"/>
</dbReference>
<dbReference type="Gene3D" id="3.30.420.10">
    <property type="entry name" value="Ribonuclease H-like superfamily/Ribonuclease H"/>
    <property type="match status" value="1"/>
</dbReference>
<evidence type="ECO:0000259" key="1">
    <source>
        <dbReference type="Pfam" id="PF13358"/>
    </source>
</evidence>
<protein>
    <submittedName>
        <fullName evidence="2">Transposase</fullName>
    </submittedName>
</protein>
<dbReference type="InterPro" id="IPR036397">
    <property type="entry name" value="RNaseH_sf"/>
</dbReference>
<reference evidence="2" key="1">
    <citation type="submission" date="2021-04" db="EMBL/GenBank/DDBJ databases">
        <title>Oceanospirillales bacteria with DddD are important DMSP degraders in coastal seawater.</title>
        <authorList>
            <person name="Liu J."/>
        </authorList>
    </citation>
    <scope>NUCLEOTIDE SEQUENCE</scope>
    <source>
        <strain evidence="2">D13-1</strain>
    </source>
</reference>
<accession>A0ABY5HSD4</accession>
<sequence>MEKHKQEIEVFYLPSYSPELNPDKYLSCDLKQGIRASLPARTVDDLK</sequence>